<dbReference type="RefSeq" id="WP_353942808.1">
    <property type="nucleotide sequence ID" value="NZ_CP159534.1"/>
</dbReference>
<evidence type="ECO:0000256" key="6">
    <source>
        <dbReference type="PROSITE-ProRule" id="PRU01016"/>
    </source>
</evidence>
<organism evidence="7">
    <name type="scientific">Streptomyces tabacisoli</name>
    <dbReference type="NCBI Taxonomy" id="3156398"/>
    <lineage>
        <taxon>Bacteria</taxon>
        <taxon>Bacillati</taxon>
        <taxon>Actinomycetota</taxon>
        <taxon>Actinomycetes</taxon>
        <taxon>Kitasatosporales</taxon>
        <taxon>Streptomycetaceae</taxon>
        <taxon>Streptomyces</taxon>
    </lineage>
</organism>
<dbReference type="InterPro" id="IPR001525">
    <property type="entry name" value="C5_MeTfrase"/>
</dbReference>
<dbReference type="Pfam" id="PF00145">
    <property type="entry name" value="DNA_methylase"/>
    <property type="match status" value="2"/>
</dbReference>
<accession>A0AAU8ISY6</accession>
<evidence type="ECO:0000256" key="3">
    <source>
        <dbReference type="ARBA" id="ARBA00022679"/>
    </source>
</evidence>
<evidence type="ECO:0000256" key="1">
    <source>
        <dbReference type="ARBA" id="ARBA00011975"/>
    </source>
</evidence>
<evidence type="ECO:0000256" key="2">
    <source>
        <dbReference type="ARBA" id="ARBA00022603"/>
    </source>
</evidence>
<dbReference type="GO" id="GO:0009307">
    <property type="term" value="P:DNA restriction-modification system"/>
    <property type="evidence" value="ECO:0007669"/>
    <property type="project" value="UniProtKB-KW"/>
</dbReference>
<dbReference type="EMBL" id="CP159534">
    <property type="protein sequence ID" value="XCJ71181.1"/>
    <property type="molecule type" value="Genomic_DNA"/>
</dbReference>
<feature type="active site" evidence="6">
    <location>
        <position position="82"/>
    </location>
</feature>
<dbReference type="Gene3D" id="3.90.120.10">
    <property type="entry name" value="DNA Methylase, subunit A, domain 2"/>
    <property type="match status" value="1"/>
</dbReference>
<keyword evidence="2 6" id="KW-0489">Methyltransferase</keyword>
<keyword evidence="4 6" id="KW-0949">S-adenosyl-L-methionine</keyword>
<gene>
    <name evidence="7" type="ORF">ABII15_14890</name>
</gene>
<comment type="similarity">
    <text evidence="6">Belongs to the class I-like SAM-binding methyltransferase superfamily. C5-methyltransferase family.</text>
</comment>
<dbReference type="PANTHER" id="PTHR10629:SF52">
    <property type="entry name" value="DNA (CYTOSINE-5)-METHYLTRANSFERASE 1"/>
    <property type="match status" value="1"/>
</dbReference>
<evidence type="ECO:0000313" key="7">
    <source>
        <dbReference type="EMBL" id="XCJ71181.1"/>
    </source>
</evidence>
<dbReference type="SUPFAM" id="SSF53335">
    <property type="entry name" value="S-adenosyl-L-methionine-dependent methyltransferases"/>
    <property type="match status" value="1"/>
</dbReference>
<proteinExistence type="inferred from homology"/>
<dbReference type="PANTHER" id="PTHR10629">
    <property type="entry name" value="CYTOSINE-SPECIFIC METHYLTRANSFERASE"/>
    <property type="match status" value="1"/>
</dbReference>
<evidence type="ECO:0000256" key="5">
    <source>
        <dbReference type="ARBA" id="ARBA00022747"/>
    </source>
</evidence>
<evidence type="ECO:0000256" key="4">
    <source>
        <dbReference type="ARBA" id="ARBA00022691"/>
    </source>
</evidence>
<dbReference type="Gene3D" id="3.40.50.150">
    <property type="entry name" value="Vaccinia Virus protein VP39"/>
    <property type="match status" value="1"/>
</dbReference>
<keyword evidence="5" id="KW-0680">Restriction system</keyword>
<dbReference type="InterPro" id="IPR050390">
    <property type="entry name" value="C5-Methyltransferase"/>
</dbReference>
<name>A0AAU8ISY6_9ACTN</name>
<dbReference type="EC" id="2.1.1.37" evidence="1"/>
<dbReference type="PRINTS" id="PR00105">
    <property type="entry name" value="C5METTRFRASE"/>
</dbReference>
<dbReference type="GO" id="GO:0003886">
    <property type="term" value="F:DNA (cytosine-5-)-methyltransferase activity"/>
    <property type="evidence" value="ECO:0007669"/>
    <property type="project" value="UniProtKB-EC"/>
</dbReference>
<dbReference type="InterPro" id="IPR029063">
    <property type="entry name" value="SAM-dependent_MTases_sf"/>
</dbReference>
<protein>
    <recommendedName>
        <fullName evidence="1">DNA (cytosine-5-)-methyltransferase</fullName>
        <ecNumber evidence="1">2.1.1.37</ecNumber>
    </recommendedName>
</protein>
<dbReference type="REBASE" id="845395">
    <property type="entry name" value="M2.SspMG91ORF14885P"/>
</dbReference>
<dbReference type="KEGG" id="stac:ABII15_14890"/>
<keyword evidence="3 6" id="KW-0808">Transferase</keyword>
<dbReference type="PROSITE" id="PS51679">
    <property type="entry name" value="SAM_MT_C5"/>
    <property type="match status" value="1"/>
</dbReference>
<sequence length="365" mass="39628">MTSTQQHSPRPADFHIVDLFAGPGGLDVAADVLGVSTVGIEFDANACATRKLAGLSTVQGDVRSSDPIHFPSANVLTGGPPCQTFTVAGNGAGRRALDDVLKFVQRVVDRDAPQNIDLDLSEMEDERTGLVLEPLRWALKAIDDERLSPYEAIILEQVPAVLPVWEEYAKALFNEGYWATTGMLRTEQFGVPQTRRRAVLIACRRDGLTGLSEEAVELPKATHQPYRKGEERWPFGSKPEPWVTMGDVLPHRPKPFKVVSNYGTGGDPKARGERYSYHPAATVTGKISRNRVVKDGIDLERFSASEAGLLQSFPAAYPWAGGDISQQIGNAVPPKLALHILSTALGFGAPTKATLEKLASWQPPV</sequence>
<dbReference type="GO" id="GO:0032259">
    <property type="term" value="P:methylation"/>
    <property type="evidence" value="ECO:0007669"/>
    <property type="project" value="UniProtKB-KW"/>
</dbReference>
<dbReference type="AlphaFoldDB" id="A0AAU8ISY6"/>
<reference evidence="7" key="1">
    <citation type="submission" date="2024-06" db="EMBL/GenBank/DDBJ databases">
        <title>Streptomyces sp. strain HUAS MG91 genome sequences.</title>
        <authorList>
            <person name="Mo P."/>
        </authorList>
    </citation>
    <scope>NUCLEOTIDE SEQUENCE</scope>
    <source>
        <strain evidence="7">HUAS MG91</strain>
    </source>
</reference>